<dbReference type="InterPro" id="IPR008928">
    <property type="entry name" value="6-hairpin_glycosidase_sf"/>
</dbReference>
<accession>A0A4R5AF79</accession>
<dbReference type="OrthoDB" id="9025980at2"/>
<keyword evidence="2" id="KW-1185">Reference proteome</keyword>
<dbReference type="Gene3D" id="1.50.10.10">
    <property type="match status" value="1"/>
</dbReference>
<organism evidence="1 2">
    <name type="scientific">Jiangella aurantiaca</name>
    <dbReference type="NCBI Taxonomy" id="2530373"/>
    <lineage>
        <taxon>Bacteria</taxon>
        <taxon>Bacillati</taxon>
        <taxon>Actinomycetota</taxon>
        <taxon>Actinomycetes</taxon>
        <taxon>Jiangellales</taxon>
        <taxon>Jiangellaceae</taxon>
        <taxon>Jiangella</taxon>
    </lineage>
</organism>
<evidence type="ECO:0000313" key="1">
    <source>
        <dbReference type="EMBL" id="TDD71218.1"/>
    </source>
</evidence>
<sequence length="432" mass="47090">MTAERLGVPGIERDLPEFRSSEPDLEEGYGWAVQRALSWVRDDAAIVPSYWAGLTDRPMFYSRDVAHQALGAHLLGLDRENQAMLRHFAESATPARRWYPLWAFHFDGRPAEIDFHSDDDFVREIPAPFELVEKCLEQYRWTGDERYRTDPVLTGFYRAVTTDFVALHDVLGTGVAGEAGTGDIFAGSPTYNEGSAAPGLQVAGDGIASQWAAVSAIRDVLPGSPLAEHAAAEADRLARHFADAWWVEELGRYATGLSSAGPVTAFGYEPSWFPAVKGLAESGPRASAHLDFVSRQLEIAPPPNIEAFTYLPEAYLRYGRDDEALRWIRHLIASRAAYPEVSYTLVAHLLTGLTGLDVAADGTVTTRSHLTGGWVEVAGIPVRDALVSVRHDGGDAATLRVTGPRPVRWIAEVGGGRVEQVVHPGTEAHAAV</sequence>
<reference evidence="1 2" key="1">
    <citation type="submission" date="2019-02" db="EMBL/GenBank/DDBJ databases">
        <title>Draft genome sequences of novel Actinobacteria.</title>
        <authorList>
            <person name="Sahin N."/>
            <person name="Ay H."/>
            <person name="Saygin H."/>
        </authorList>
    </citation>
    <scope>NUCLEOTIDE SEQUENCE [LARGE SCALE GENOMIC DNA]</scope>
    <source>
        <strain evidence="1 2">8K307</strain>
    </source>
</reference>
<gene>
    <name evidence="1" type="ORF">E1262_06235</name>
</gene>
<protein>
    <submittedName>
        <fullName evidence="1">Uncharacterized protein</fullName>
    </submittedName>
</protein>
<dbReference type="InterPro" id="IPR012341">
    <property type="entry name" value="6hp_glycosidase-like_sf"/>
</dbReference>
<dbReference type="RefSeq" id="WP_132102285.1">
    <property type="nucleotide sequence ID" value="NZ_SMLB01000006.1"/>
</dbReference>
<comment type="caution">
    <text evidence="1">The sequence shown here is derived from an EMBL/GenBank/DDBJ whole genome shotgun (WGS) entry which is preliminary data.</text>
</comment>
<proteinExistence type="predicted"/>
<dbReference type="GO" id="GO:0005975">
    <property type="term" value="P:carbohydrate metabolic process"/>
    <property type="evidence" value="ECO:0007669"/>
    <property type="project" value="InterPro"/>
</dbReference>
<dbReference type="Proteomes" id="UP000295217">
    <property type="component" value="Unassembled WGS sequence"/>
</dbReference>
<evidence type="ECO:0000313" key="2">
    <source>
        <dbReference type="Proteomes" id="UP000295217"/>
    </source>
</evidence>
<name>A0A4R5AF79_9ACTN</name>
<dbReference type="AlphaFoldDB" id="A0A4R5AF79"/>
<dbReference type="SUPFAM" id="SSF48208">
    <property type="entry name" value="Six-hairpin glycosidases"/>
    <property type="match status" value="1"/>
</dbReference>
<dbReference type="EMBL" id="SMLB01000006">
    <property type="protein sequence ID" value="TDD71218.1"/>
    <property type="molecule type" value="Genomic_DNA"/>
</dbReference>